<dbReference type="Pfam" id="PF07690">
    <property type="entry name" value="MFS_1"/>
    <property type="match status" value="1"/>
</dbReference>
<feature type="transmembrane region" description="Helical" evidence="8">
    <location>
        <begin position="236"/>
        <end position="255"/>
    </location>
</feature>
<keyword evidence="5 8" id="KW-0812">Transmembrane</keyword>
<reference evidence="11" key="2">
    <citation type="submission" date="2019-06" db="EMBL/GenBank/DDBJ databases">
        <authorList>
            <person name="Hu M."/>
        </authorList>
    </citation>
    <scope>NUCLEOTIDE SEQUENCE</scope>
    <source>
        <strain evidence="11">08RB2639</strain>
    </source>
</reference>
<feature type="transmembrane region" description="Helical" evidence="8">
    <location>
        <begin position="313"/>
        <end position="330"/>
    </location>
</feature>
<evidence type="ECO:0000313" key="13">
    <source>
        <dbReference type="Proteomes" id="UP000553980"/>
    </source>
</evidence>
<protein>
    <submittedName>
        <fullName evidence="10 11">MFS transporter</fullName>
    </submittedName>
</protein>
<feature type="domain" description="Major facilitator superfamily (MFS) profile" evidence="9">
    <location>
        <begin position="26"/>
        <end position="489"/>
    </location>
</feature>
<feature type="transmembrane region" description="Helical" evidence="8">
    <location>
        <begin position="276"/>
        <end position="301"/>
    </location>
</feature>
<dbReference type="PANTHER" id="PTHR42718:SF9">
    <property type="entry name" value="MAJOR FACILITATOR SUPERFAMILY MULTIDRUG TRANSPORTER MFSC"/>
    <property type="match status" value="1"/>
</dbReference>
<gene>
    <name evidence="11" type="ORF">FIB18_14965</name>
    <name evidence="10" type="ORF">GGQ79_003608</name>
</gene>
<evidence type="ECO:0000313" key="10">
    <source>
        <dbReference type="EMBL" id="MBB4095069.1"/>
    </source>
</evidence>
<keyword evidence="4" id="KW-1003">Cell membrane</keyword>
<accession>A0A5C5CHJ4</accession>
<dbReference type="Proteomes" id="UP000313390">
    <property type="component" value="Unassembled WGS sequence"/>
</dbReference>
<dbReference type="Gene3D" id="1.20.1720.10">
    <property type="entry name" value="Multidrug resistance protein D"/>
    <property type="match status" value="1"/>
</dbReference>
<dbReference type="InterPro" id="IPR036259">
    <property type="entry name" value="MFS_trans_sf"/>
</dbReference>
<evidence type="ECO:0000256" key="1">
    <source>
        <dbReference type="ARBA" id="ARBA00004651"/>
    </source>
</evidence>
<evidence type="ECO:0000259" key="9">
    <source>
        <dbReference type="PROSITE" id="PS50850"/>
    </source>
</evidence>
<evidence type="ECO:0000313" key="12">
    <source>
        <dbReference type="Proteomes" id="UP000313390"/>
    </source>
</evidence>
<evidence type="ECO:0000256" key="4">
    <source>
        <dbReference type="ARBA" id="ARBA00022475"/>
    </source>
</evidence>
<feature type="transmembrane region" description="Helical" evidence="8">
    <location>
        <begin position="178"/>
        <end position="200"/>
    </location>
</feature>
<comment type="subcellular location">
    <subcellularLocation>
        <location evidence="1">Cell membrane</location>
        <topology evidence="1">Multi-pass membrane protein</topology>
    </subcellularLocation>
</comment>
<evidence type="ECO:0000256" key="2">
    <source>
        <dbReference type="ARBA" id="ARBA00008537"/>
    </source>
</evidence>
<dbReference type="OrthoDB" id="9812221at2"/>
<feature type="transmembrane region" description="Helical" evidence="8">
    <location>
        <begin position="212"/>
        <end position="230"/>
    </location>
</feature>
<reference evidence="11 12" key="1">
    <citation type="journal article" date="2011" name="Int. J. Syst. Evol. Microbiol.">
        <title>Ochrobactrum pecoris sp. nov., isolated from farm animals.</title>
        <authorList>
            <person name="Kampfer P."/>
            <person name="Huber B."/>
            <person name="Busse H.J."/>
            <person name="Scholz H.C."/>
            <person name="Tomaso H."/>
            <person name="Hotzel H."/>
            <person name="Melzer F."/>
        </authorList>
    </citation>
    <scope>NUCLEOTIDE SEQUENCE [LARGE SCALE GENOMIC DNA]</scope>
    <source>
        <strain evidence="11 12">08RB2639</strain>
    </source>
</reference>
<evidence type="ECO:0000313" key="11">
    <source>
        <dbReference type="EMBL" id="TNV10879.1"/>
    </source>
</evidence>
<feature type="transmembrane region" description="Helical" evidence="8">
    <location>
        <begin position="150"/>
        <end position="172"/>
    </location>
</feature>
<dbReference type="SUPFAM" id="SSF103473">
    <property type="entry name" value="MFS general substrate transporter"/>
    <property type="match status" value="1"/>
</dbReference>
<dbReference type="PRINTS" id="PR01036">
    <property type="entry name" value="TCRTETB"/>
</dbReference>
<evidence type="ECO:0000256" key="5">
    <source>
        <dbReference type="ARBA" id="ARBA00022692"/>
    </source>
</evidence>
<keyword evidence="7 8" id="KW-0472">Membrane</keyword>
<dbReference type="InterPro" id="IPR020846">
    <property type="entry name" value="MFS_dom"/>
</dbReference>
<evidence type="ECO:0000256" key="6">
    <source>
        <dbReference type="ARBA" id="ARBA00022989"/>
    </source>
</evidence>
<dbReference type="AlphaFoldDB" id="A0A5C5CHJ4"/>
<dbReference type="EMBL" id="VEWK01000008">
    <property type="protein sequence ID" value="TNV10879.1"/>
    <property type="molecule type" value="Genomic_DNA"/>
</dbReference>
<dbReference type="InterPro" id="IPR011701">
    <property type="entry name" value="MFS"/>
</dbReference>
<comment type="caution">
    <text evidence="11">The sequence shown here is derived from an EMBL/GenBank/DDBJ whole genome shotgun (WGS) entry which is preliminary data.</text>
</comment>
<evidence type="ECO:0000256" key="8">
    <source>
        <dbReference type="SAM" id="Phobius"/>
    </source>
</evidence>
<dbReference type="GO" id="GO:0022857">
    <property type="term" value="F:transmembrane transporter activity"/>
    <property type="evidence" value="ECO:0007669"/>
    <property type="project" value="InterPro"/>
</dbReference>
<sequence length="489" mass="51904">MKHETAIQQAASAAPDGLPKPRIYWAWATLMVGLTLAVIDGTIANVALPTIAADFSAGPAASIWIVNGYQLAIVVTLLPLAALGEIYGYRRVYLGGVALFTVASVACVFSRSLEALTFARIVQGLGAAGLMSVNAALLRYTVPQAKFGTAIGLNALFVAVSSTIGPTLAGVMLSSLSWPWLFVINIPLGVAAVVMGIKSLPENDRSARKFDVVSAILSALTIGLLVTTIDSAGNEINSSIVLLQAVVCVTAGVLLTRRSLRMADPLLPLDLLRIPVFTLSICTSIMSFLAQMMAFISLPFLFQVVFGFRPIEVGLLMMPWPIALAVIAPLSGKLSDKHSPAILGLLGLVIFAIGLALVGMLPEHPSIPDICWRMAICGVGFGLFQAPNNRMMITSTPRSRSGAASGMLGTARLLGQSLGAAFVAFLLSQWGVEEHRIFSSSHPDLRCSPHLSASRALGADFIHSFGENRQITCTRKQISLLQSPKRWSI</sequence>
<feature type="transmembrane region" description="Helical" evidence="8">
    <location>
        <begin position="118"/>
        <end position="138"/>
    </location>
</feature>
<keyword evidence="3" id="KW-0813">Transport</keyword>
<dbReference type="NCBIfam" id="TIGR00711">
    <property type="entry name" value="efflux_EmrB"/>
    <property type="match status" value="1"/>
</dbReference>
<proteinExistence type="inferred from homology"/>
<keyword evidence="6 8" id="KW-1133">Transmembrane helix</keyword>
<evidence type="ECO:0000256" key="3">
    <source>
        <dbReference type="ARBA" id="ARBA00022448"/>
    </source>
</evidence>
<name>A0A5C5CHJ4_9HYPH</name>
<feature type="transmembrane region" description="Helical" evidence="8">
    <location>
        <begin position="342"/>
        <end position="361"/>
    </location>
</feature>
<comment type="similarity">
    <text evidence="2">Belongs to the major facilitator superfamily. EmrB family.</text>
</comment>
<dbReference type="InterPro" id="IPR004638">
    <property type="entry name" value="EmrB-like"/>
</dbReference>
<evidence type="ECO:0000256" key="7">
    <source>
        <dbReference type="ARBA" id="ARBA00023136"/>
    </source>
</evidence>
<feature type="transmembrane region" description="Helical" evidence="8">
    <location>
        <begin position="92"/>
        <end position="112"/>
    </location>
</feature>
<reference evidence="10 13" key="3">
    <citation type="submission" date="2020-08" db="EMBL/GenBank/DDBJ databases">
        <title>Genomic Encyclopedia of Type Strains, Phase IV (KMG-IV): sequencing the most valuable type-strain genomes for metagenomic binning, comparative biology and taxonomic classification.</title>
        <authorList>
            <person name="Goeker M."/>
        </authorList>
    </citation>
    <scope>NUCLEOTIDE SEQUENCE [LARGE SCALE GENOMIC DNA]</scope>
    <source>
        <strain evidence="10 13">DSM 23868</strain>
    </source>
</reference>
<dbReference type="EMBL" id="JACIEX010000008">
    <property type="protein sequence ID" value="MBB4095069.1"/>
    <property type="molecule type" value="Genomic_DNA"/>
</dbReference>
<dbReference type="PROSITE" id="PS50850">
    <property type="entry name" value="MFS"/>
    <property type="match status" value="1"/>
</dbReference>
<dbReference type="GO" id="GO:0005886">
    <property type="term" value="C:plasma membrane"/>
    <property type="evidence" value="ECO:0007669"/>
    <property type="project" value="UniProtKB-SubCell"/>
</dbReference>
<feature type="transmembrane region" description="Helical" evidence="8">
    <location>
        <begin position="60"/>
        <end position="80"/>
    </location>
</feature>
<organism evidence="11 12">
    <name type="scientific">Brucella pecoris</name>
    <dbReference type="NCBI Taxonomy" id="867683"/>
    <lineage>
        <taxon>Bacteria</taxon>
        <taxon>Pseudomonadati</taxon>
        <taxon>Pseudomonadota</taxon>
        <taxon>Alphaproteobacteria</taxon>
        <taxon>Hyphomicrobiales</taxon>
        <taxon>Brucellaceae</taxon>
        <taxon>Brucella/Ochrobactrum group</taxon>
        <taxon>Brucella</taxon>
    </lineage>
</organism>
<dbReference type="Proteomes" id="UP000553980">
    <property type="component" value="Unassembled WGS sequence"/>
</dbReference>
<feature type="transmembrane region" description="Helical" evidence="8">
    <location>
        <begin position="24"/>
        <end position="48"/>
    </location>
</feature>
<dbReference type="PANTHER" id="PTHR42718">
    <property type="entry name" value="MAJOR FACILITATOR SUPERFAMILY MULTIDRUG TRANSPORTER MFSC"/>
    <property type="match status" value="1"/>
</dbReference>
<dbReference type="Gene3D" id="1.20.1250.20">
    <property type="entry name" value="MFS general substrate transporter like domains"/>
    <property type="match status" value="1"/>
</dbReference>
<dbReference type="CDD" id="cd17321">
    <property type="entry name" value="MFS_MMR_MDR_like"/>
    <property type="match status" value="1"/>
</dbReference>
<keyword evidence="13" id="KW-1185">Reference proteome</keyword>